<protein>
    <recommendedName>
        <fullName evidence="4">SNF2 N-terminal domain-containing protein</fullName>
    </recommendedName>
</protein>
<dbReference type="HOGENOM" id="CLU_1635248_0_0_1"/>
<dbReference type="EMBL" id="AMYD01000977">
    <property type="protein sequence ID" value="EQB55237.1"/>
    <property type="molecule type" value="Genomic_DNA"/>
</dbReference>
<name>T0KIN5_COLGC</name>
<feature type="domain" description="SNF2 N-terminal" evidence="4">
    <location>
        <begin position="41"/>
        <end position="160"/>
    </location>
</feature>
<keyword evidence="3" id="KW-0067">ATP-binding</keyword>
<dbReference type="OMA" id="AAKHAMW"/>
<dbReference type="InterPro" id="IPR027417">
    <property type="entry name" value="P-loop_NTPase"/>
</dbReference>
<accession>T0KIN5</accession>
<evidence type="ECO:0000313" key="5">
    <source>
        <dbReference type="EMBL" id="EQB55237.1"/>
    </source>
</evidence>
<dbReference type="Gene3D" id="3.40.50.10810">
    <property type="entry name" value="Tandem AAA-ATPase domain"/>
    <property type="match status" value="1"/>
</dbReference>
<evidence type="ECO:0000259" key="4">
    <source>
        <dbReference type="Pfam" id="PF00176"/>
    </source>
</evidence>
<evidence type="ECO:0000256" key="2">
    <source>
        <dbReference type="ARBA" id="ARBA00022801"/>
    </source>
</evidence>
<dbReference type="PANTHER" id="PTHR45626">
    <property type="entry name" value="TRANSCRIPTION TERMINATION FACTOR 2-RELATED"/>
    <property type="match status" value="1"/>
</dbReference>
<dbReference type="GO" id="GO:0005634">
    <property type="term" value="C:nucleus"/>
    <property type="evidence" value="ECO:0007669"/>
    <property type="project" value="TreeGrafter"/>
</dbReference>
<dbReference type="GO" id="GO:0016787">
    <property type="term" value="F:hydrolase activity"/>
    <property type="evidence" value="ECO:0007669"/>
    <property type="project" value="UniProtKB-KW"/>
</dbReference>
<dbReference type="Pfam" id="PF00176">
    <property type="entry name" value="SNF2-rel_dom"/>
    <property type="match status" value="1"/>
</dbReference>
<dbReference type="GO" id="GO:0006281">
    <property type="term" value="P:DNA repair"/>
    <property type="evidence" value="ECO:0007669"/>
    <property type="project" value="TreeGrafter"/>
</dbReference>
<dbReference type="InterPro" id="IPR050628">
    <property type="entry name" value="SNF2_RAD54_helicase_TF"/>
</dbReference>
<keyword evidence="2" id="KW-0378">Hydrolase</keyword>
<dbReference type="Proteomes" id="UP000015530">
    <property type="component" value="Unassembled WGS sequence"/>
</dbReference>
<sequence>MSTNVDVSEEVTRILDSLSHKGVLREQLADERIKSQLLPHQRVAIDFVSRTETGTLSPNLSMWRYVDMGEDSYYQHIITGSKSDTAQQVKGGIIADEMGLGKSLTMLSAIAGSFDRAAKHAMWNKKDSIRDEIHAGATLIVVPSPLLIDNWIAEVRKYVRSI</sequence>
<dbReference type="GO" id="GO:0008094">
    <property type="term" value="F:ATP-dependent activity, acting on DNA"/>
    <property type="evidence" value="ECO:0007669"/>
    <property type="project" value="TreeGrafter"/>
</dbReference>
<keyword evidence="1" id="KW-0547">Nucleotide-binding</keyword>
<gene>
    <name evidence="5" type="ORF">CGLO_04853</name>
</gene>
<organism evidence="5 6">
    <name type="scientific">Colletotrichum gloeosporioides (strain Cg-14)</name>
    <name type="common">Anthracnose fungus</name>
    <name type="synonym">Glomerella cingulata</name>
    <dbReference type="NCBI Taxonomy" id="1237896"/>
    <lineage>
        <taxon>Eukaryota</taxon>
        <taxon>Fungi</taxon>
        <taxon>Dikarya</taxon>
        <taxon>Ascomycota</taxon>
        <taxon>Pezizomycotina</taxon>
        <taxon>Sordariomycetes</taxon>
        <taxon>Hypocreomycetidae</taxon>
        <taxon>Glomerellales</taxon>
        <taxon>Glomerellaceae</taxon>
        <taxon>Colletotrichum</taxon>
        <taxon>Colletotrichum gloeosporioides species complex</taxon>
    </lineage>
</organism>
<dbReference type="InterPro" id="IPR000330">
    <property type="entry name" value="SNF2_N"/>
</dbReference>
<dbReference type="STRING" id="1237896.T0KIN5"/>
<evidence type="ECO:0000256" key="3">
    <source>
        <dbReference type="ARBA" id="ARBA00022840"/>
    </source>
</evidence>
<dbReference type="AlphaFoldDB" id="T0KIN5"/>
<dbReference type="SUPFAM" id="SSF52540">
    <property type="entry name" value="P-loop containing nucleoside triphosphate hydrolases"/>
    <property type="match status" value="1"/>
</dbReference>
<dbReference type="InterPro" id="IPR038718">
    <property type="entry name" value="SNF2-like_sf"/>
</dbReference>
<evidence type="ECO:0000313" key="6">
    <source>
        <dbReference type="Proteomes" id="UP000015530"/>
    </source>
</evidence>
<dbReference type="OrthoDB" id="4850194at2759"/>
<comment type="caution">
    <text evidence="5">The sequence shown here is derived from an EMBL/GenBank/DDBJ whole genome shotgun (WGS) entry which is preliminary data.</text>
</comment>
<reference evidence="6" key="1">
    <citation type="journal article" date="2013" name="Mol. Plant Microbe Interact.">
        <title>Global aspects of pacC regulation of pathogenicity genes in Colletotrichum gloeosporioides as revealed by transcriptome analysis.</title>
        <authorList>
            <person name="Alkan N."/>
            <person name="Meng X."/>
            <person name="Friedlander G."/>
            <person name="Reuveni E."/>
            <person name="Sukno S."/>
            <person name="Sherman A."/>
            <person name="Thon M."/>
            <person name="Fluhr R."/>
            <person name="Prusky D."/>
        </authorList>
    </citation>
    <scope>NUCLEOTIDE SEQUENCE [LARGE SCALE GENOMIC DNA]</scope>
    <source>
        <strain evidence="6">Cg-14</strain>
    </source>
</reference>
<evidence type="ECO:0000256" key="1">
    <source>
        <dbReference type="ARBA" id="ARBA00022741"/>
    </source>
</evidence>
<proteinExistence type="predicted"/>
<dbReference type="GO" id="GO:0005524">
    <property type="term" value="F:ATP binding"/>
    <property type="evidence" value="ECO:0007669"/>
    <property type="project" value="UniProtKB-KW"/>
</dbReference>
<dbReference type="PANTHER" id="PTHR45626:SF52">
    <property type="entry name" value="SINGLE-STRANDED DNA-DEPENDENT ATPASE (EUROFUNG)"/>
    <property type="match status" value="1"/>
</dbReference>